<accession>A0A387BKY8</accession>
<reference evidence="2 3" key="1">
    <citation type="submission" date="2018-09" db="EMBL/GenBank/DDBJ databases">
        <title>Genome sequencing of strain 2DFW10M-5.</title>
        <authorList>
            <person name="Heo J."/>
            <person name="Kim S.-J."/>
            <person name="Kwon S.-W."/>
        </authorList>
    </citation>
    <scope>NUCLEOTIDE SEQUENCE [LARGE SCALE GENOMIC DNA]</scope>
    <source>
        <strain evidence="2 3">2DFW10M-5</strain>
    </source>
</reference>
<dbReference type="Gene3D" id="3.90.1200.10">
    <property type="match status" value="1"/>
</dbReference>
<sequence length="280" mass="29936">MDTLELPAGRIVELGERTRGGSKNETRYALIGALPVVVKLQRSHGRLADEARALEFLADAEVRVPRVIASGTTPDGLPFLVISREEGADTRTPGGWARFGRDLARLADISIDGCPFPVVPAAQFTADHRARLDLVRPLLATALASEIDAAIALISATDRLLVTHGDPGTGNYLDSGRDDVPGVLLDWETASVSPFGLDLGRSAFIALLDLRGTGIPDLLAAAVIRGYLERSTLADELSEPVLRAWITIAGLQFIHGRHTQPLMPERTAEAAARVLADFVA</sequence>
<dbReference type="AlphaFoldDB" id="A0A387BKY8"/>
<keyword evidence="2" id="KW-0808">Transferase</keyword>
<evidence type="ECO:0000313" key="2">
    <source>
        <dbReference type="EMBL" id="AYG03318.1"/>
    </source>
</evidence>
<dbReference type="InterPro" id="IPR002575">
    <property type="entry name" value="Aminoglycoside_PTrfase"/>
</dbReference>
<dbReference type="KEGG" id="gry:D7I44_07085"/>
<gene>
    <name evidence="2" type="ORF">D7I44_07085</name>
</gene>
<evidence type="ECO:0000259" key="1">
    <source>
        <dbReference type="Pfam" id="PF01636"/>
    </source>
</evidence>
<dbReference type="Proteomes" id="UP000275069">
    <property type="component" value="Chromosome"/>
</dbReference>
<evidence type="ECO:0000313" key="3">
    <source>
        <dbReference type="Proteomes" id="UP000275069"/>
    </source>
</evidence>
<dbReference type="EMBL" id="CP032624">
    <property type="protein sequence ID" value="AYG03318.1"/>
    <property type="molecule type" value="Genomic_DNA"/>
</dbReference>
<dbReference type="InterPro" id="IPR011009">
    <property type="entry name" value="Kinase-like_dom_sf"/>
</dbReference>
<feature type="domain" description="Aminoglycoside phosphotransferase" evidence="1">
    <location>
        <begin position="19"/>
        <end position="228"/>
    </location>
</feature>
<protein>
    <submittedName>
        <fullName evidence="2">Aminoglycoside phosphotransferase family protein</fullName>
    </submittedName>
</protein>
<dbReference type="GO" id="GO:0016740">
    <property type="term" value="F:transferase activity"/>
    <property type="evidence" value="ECO:0007669"/>
    <property type="project" value="UniProtKB-KW"/>
</dbReference>
<dbReference type="SUPFAM" id="SSF56112">
    <property type="entry name" value="Protein kinase-like (PK-like)"/>
    <property type="match status" value="1"/>
</dbReference>
<dbReference type="RefSeq" id="WP_120788850.1">
    <property type="nucleotide sequence ID" value="NZ_CP032624.1"/>
</dbReference>
<name>A0A387BKY8_9MICO</name>
<proteinExistence type="predicted"/>
<dbReference type="Pfam" id="PF01636">
    <property type="entry name" value="APH"/>
    <property type="match status" value="1"/>
</dbReference>
<keyword evidence="3" id="KW-1185">Reference proteome</keyword>
<organism evidence="2 3">
    <name type="scientific">Gryllotalpicola protaetiae</name>
    <dbReference type="NCBI Taxonomy" id="2419771"/>
    <lineage>
        <taxon>Bacteria</taxon>
        <taxon>Bacillati</taxon>
        <taxon>Actinomycetota</taxon>
        <taxon>Actinomycetes</taxon>
        <taxon>Micrococcales</taxon>
        <taxon>Microbacteriaceae</taxon>
        <taxon>Gryllotalpicola</taxon>
    </lineage>
</organism>
<dbReference type="OrthoDB" id="3339041at2"/>